<dbReference type="AlphaFoldDB" id="A0A382P2P5"/>
<feature type="non-terminal residue" evidence="1">
    <location>
        <position position="23"/>
    </location>
</feature>
<protein>
    <submittedName>
        <fullName evidence="1">Uncharacterized protein</fullName>
    </submittedName>
</protein>
<sequence length="23" mass="2589">MTNAAARDGRLLEIRDTSTPWTL</sequence>
<name>A0A382P2P5_9ZZZZ</name>
<gene>
    <name evidence="1" type="ORF">METZ01_LOCUS319911</name>
</gene>
<accession>A0A382P2P5</accession>
<proteinExistence type="predicted"/>
<organism evidence="1">
    <name type="scientific">marine metagenome</name>
    <dbReference type="NCBI Taxonomy" id="408172"/>
    <lineage>
        <taxon>unclassified sequences</taxon>
        <taxon>metagenomes</taxon>
        <taxon>ecological metagenomes</taxon>
    </lineage>
</organism>
<dbReference type="EMBL" id="UINC01104133">
    <property type="protein sequence ID" value="SVC67057.1"/>
    <property type="molecule type" value="Genomic_DNA"/>
</dbReference>
<evidence type="ECO:0000313" key="1">
    <source>
        <dbReference type="EMBL" id="SVC67057.1"/>
    </source>
</evidence>
<reference evidence="1" key="1">
    <citation type="submission" date="2018-05" db="EMBL/GenBank/DDBJ databases">
        <authorList>
            <person name="Lanie J.A."/>
            <person name="Ng W.-L."/>
            <person name="Kazmierczak K.M."/>
            <person name="Andrzejewski T.M."/>
            <person name="Davidsen T.M."/>
            <person name="Wayne K.J."/>
            <person name="Tettelin H."/>
            <person name="Glass J.I."/>
            <person name="Rusch D."/>
            <person name="Podicherti R."/>
            <person name="Tsui H.-C.T."/>
            <person name="Winkler M.E."/>
        </authorList>
    </citation>
    <scope>NUCLEOTIDE SEQUENCE</scope>
</reference>